<keyword evidence="3 6" id="KW-0285">Flavoprotein</keyword>
<dbReference type="PANTHER" id="PTHR42803:SF1">
    <property type="entry name" value="BROAD-SPECIFICITY LINEAR ACYL-COA DEHYDROGENASE FADE5"/>
    <property type="match status" value="1"/>
</dbReference>
<evidence type="ECO:0000256" key="5">
    <source>
        <dbReference type="ARBA" id="ARBA00023002"/>
    </source>
</evidence>
<dbReference type="Pfam" id="PF00441">
    <property type="entry name" value="Acyl-CoA_dh_1"/>
    <property type="match status" value="1"/>
</dbReference>
<dbReference type="InterPro" id="IPR009075">
    <property type="entry name" value="AcylCo_DH/oxidase_C"/>
</dbReference>
<feature type="domain" description="Acyl-CoA dehydrogenase/oxidase C-terminal" evidence="7">
    <location>
        <begin position="284"/>
        <end position="445"/>
    </location>
</feature>
<dbReference type="SUPFAM" id="SSF47203">
    <property type="entry name" value="Acyl-CoA dehydrogenase C-terminal domain-like"/>
    <property type="match status" value="1"/>
</dbReference>
<dbReference type="EMBL" id="BAAANJ010000009">
    <property type="protein sequence ID" value="GAA1814185.1"/>
    <property type="molecule type" value="Genomic_DNA"/>
</dbReference>
<dbReference type="Pfam" id="PF12806">
    <property type="entry name" value="Acyl-CoA_dh_C"/>
    <property type="match status" value="1"/>
</dbReference>
<dbReference type="Gene3D" id="1.10.540.10">
    <property type="entry name" value="Acyl-CoA dehydrogenase/oxidase, N-terminal domain"/>
    <property type="match status" value="1"/>
</dbReference>
<evidence type="ECO:0000256" key="3">
    <source>
        <dbReference type="ARBA" id="ARBA00022630"/>
    </source>
</evidence>
<comment type="similarity">
    <text evidence="2 6">Belongs to the acyl-CoA dehydrogenase family.</text>
</comment>
<dbReference type="InterPro" id="IPR025878">
    <property type="entry name" value="Acyl-CoA_dh-like_C_dom"/>
</dbReference>
<dbReference type="InterPro" id="IPR009100">
    <property type="entry name" value="AcylCoA_DH/oxidase_NM_dom_sf"/>
</dbReference>
<dbReference type="Pfam" id="PF02771">
    <property type="entry name" value="Acyl-CoA_dh_N"/>
    <property type="match status" value="1"/>
</dbReference>
<feature type="domain" description="Acyl-CoA oxidase/dehydrogenase middle" evidence="8">
    <location>
        <begin position="163"/>
        <end position="272"/>
    </location>
</feature>
<dbReference type="InterPro" id="IPR046373">
    <property type="entry name" value="Acyl-CoA_Oxase/DH_mid-dom_sf"/>
</dbReference>
<evidence type="ECO:0000259" key="7">
    <source>
        <dbReference type="Pfam" id="PF00441"/>
    </source>
</evidence>
<comment type="cofactor">
    <cofactor evidence="1 6">
        <name>FAD</name>
        <dbReference type="ChEBI" id="CHEBI:57692"/>
    </cofactor>
</comment>
<keyword evidence="5 6" id="KW-0560">Oxidoreductase</keyword>
<evidence type="ECO:0000313" key="12">
    <source>
        <dbReference type="Proteomes" id="UP001500002"/>
    </source>
</evidence>
<dbReference type="Gene3D" id="2.40.110.10">
    <property type="entry name" value="Butyryl-CoA Dehydrogenase, subunit A, domain 2"/>
    <property type="match status" value="1"/>
</dbReference>
<comment type="caution">
    <text evidence="11">The sequence shown here is derived from an EMBL/GenBank/DDBJ whole genome shotgun (WGS) entry which is preliminary data.</text>
</comment>
<protein>
    <submittedName>
        <fullName evidence="11">Acyl-CoA dehydrogenase</fullName>
    </submittedName>
</protein>
<keyword evidence="12" id="KW-1185">Reference proteome</keyword>
<reference evidence="11 12" key="1">
    <citation type="journal article" date="2019" name="Int. J. Syst. Evol. Microbiol.">
        <title>The Global Catalogue of Microorganisms (GCM) 10K type strain sequencing project: providing services to taxonomists for standard genome sequencing and annotation.</title>
        <authorList>
            <consortium name="The Broad Institute Genomics Platform"/>
            <consortium name="The Broad Institute Genome Sequencing Center for Infectious Disease"/>
            <person name="Wu L."/>
            <person name="Ma J."/>
        </authorList>
    </citation>
    <scope>NUCLEOTIDE SEQUENCE [LARGE SCALE GENOMIC DNA]</scope>
    <source>
        <strain evidence="11 12">JCM 14322</strain>
    </source>
</reference>
<evidence type="ECO:0000259" key="9">
    <source>
        <dbReference type="Pfam" id="PF02771"/>
    </source>
</evidence>
<dbReference type="Pfam" id="PF02770">
    <property type="entry name" value="Acyl-CoA_dh_M"/>
    <property type="match status" value="1"/>
</dbReference>
<evidence type="ECO:0000256" key="4">
    <source>
        <dbReference type="ARBA" id="ARBA00022827"/>
    </source>
</evidence>
<sequence>MSEFRPPVADLTFALEHVVRYDEIAQLPGFEHADRDTVVEILSEAGDFMAEVVAPTNRTGDLEGSRLNADGTVTTPTGFKEAYAAFVEAGWGSVPLPEEYGGGGFPRTVGLALQELEMEANMAFSLAPLLTQGAIEALLGYGTDEQKQQWLPKMVSGEWAGTMNLTEPHAGSDVGALTTKAVKRADGTYGITGQKIFITFGDHDLSEQIVHLVLARTPDAPAGTKGISIFIVPKFLVNDDGSLGERNGVHTVGVEHKMGIHGSPTCVLSYEDATGYLIGEENIGMRIMFVMMNSARLSVGTQGLAVAERAYQQSLGYAKERLQGRAIGATETSPIIDFPDVRRMLMTQKAYIAAMRRMMLLNAVNVDLSTHHPDAATRARADEIVGLLTPICKSFGTDLGNELTSLALQIHGGMGFIEETGAAQHYRDVRIAAIYEGTNGIQAADLIGRKLPVRDGASVLEFIASMRELDGELAAAGEEFATIRAQLNAQLDTLEQTTKWMLRTGATDPNSALSGSTPYMRIWGLVVGGWLMAKSALAARGLDADGIAEAQLPLARFYAEQLLPQAAGLVGAATAGSRDLFALDGDTLADRAPARARV</sequence>
<proteinExistence type="inferred from homology"/>
<dbReference type="Proteomes" id="UP001500002">
    <property type="component" value="Unassembled WGS sequence"/>
</dbReference>
<evidence type="ECO:0000256" key="6">
    <source>
        <dbReference type="RuleBase" id="RU362125"/>
    </source>
</evidence>
<dbReference type="InterPro" id="IPR013786">
    <property type="entry name" value="AcylCoA_DH/ox_N"/>
</dbReference>
<evidence type="ECO:0000256" key="1">
    <source>
        <dbReference type="ARBA" id="ARBA00001974"/>
    </source>
</evidence>
<dbReference type="InterPro" id="IPR036250">
    <property type="entry name" value="AcylCo_DH-like_C"/>
</dbReference>
<dbReference type="InterPro" id="IPR052166">
    <property type="entry name" value="Diverse_Acyl-CoA_DH"/>
</dbReference>
<name>A0ABN2M8Z3_9MICO</name>
<dbReference type="SUPFAM" id="SSF56645">
    <property type="entry name" value="Acyl-CoA dehydrogenase NM domain-like"/>
    <property type="match status" value="1"/>
</dbReference>
<dbReference type="PANTHER" id="PTHR42803">
    <property type="entry name" value="ACYL-COA DEHYDROGENASE"/>
    <property type="match status" value="1"/>
</dbReference>
<gene>
    <name evidence="11" type="ORF">GCM10009749_24510</name>
</gene>
<keyword evidence="4 6" id="KW-0274">FAD</keyword>
<dbReference type="InterPro" id="IPR006091">
    <property type="entry name" value="Acyl-CoA_Oxase/DH_mid-dom"/>
</dbReference>
<dbReference type="RefSeq" id="WP_344296548.1">
    <property type="nucleotide sequence ID" value="NZ_BAAANJ010000009.1"/>
</dbReference>
<accession>A0ABN2M8Z3</accession>
<dbReference type="Gene3D" id="1.20.140.10">
    <property type="entry name" value="Butyryl-CoA Dehydrogenase, subunit A, domain 3"/>
    <property type="match status" value="1"/>
</dbReference>
<feature type="domain" description="Acetyl-CoA dehydrogenase-like C-terminal" evidence="10">
    <location>
        <begin position="474"/>
        <end position="584"/>
    </location>
</feature>
<organism evidence="11 12">
    <name type="scientific">Agromyces neolithicus</name>
    <dbReference type="NCBI Taxonomy" id="269420"/>
    <lineage>
        <taxon>Bacteria</taxon>
        <taxon>Bacillati</taxon>
        <taxon>Actinomycetota</taxon>
        <taxon>Actinomycetes</taxon>
        <taxon>Micrococcales</taxon>
        <taxon>Microbacteriaceae</taxon>
        <taxon>Agromyces</taxon>
    </lineage>
</organism>
<evidence type="ECO:0000256" key="2">
    <source>
        <dbReference type="ARBA" id="ARBA00009347"/>
    </source>
</evidence>
<evidence type="ECO:0000259" key="8">
    <source>
        <dbReference type="Pfam" id="PF02770"/>
    </source>
</evidence>
<feature type="domain" description="Acyl-CoA dehydrogenase/oxidase N-terminal" evidence="9">
    <location>
        <begin position="41"/>
        <end position="158"/>
    </location>
</feature>
<evidence type="ECO:0000259" key="10">
    <source>
        <dbReference type="Pfam" id="PF12806"/>
    </source>
</evidence>
<dbReference type="InterPro" id="IPR037069">
    <property type="entry name" value="AcylCoA_DH/ox_N_sf"/>
</dbReference>
<evidence type="ECO:0000313" key="11">
    <source>
        <dbReference type="EMBL" id="GAA1814185.1"/>
    </source>
</evidence>